<keyword evidence="3" id="KW-1185">Reference proteome</keyword>
<keyword evidence="1" id="KW-0732">Signal</keyword>
<reference evidence="3" key="1">
    <citation type="submission" date="2024-06" db="EMBL/GenBank/DDBJ databases">
        <title>Multi-omics analyses provide insights into the biosynthesis of the anticancer antibiotic pleurotin in Hohenbuehelia grisea.</title>
        <authorList>
            <person name="Weaver J.A."/>
            <person name="Alberti F."/>
        </authorList>
    </citation>
    <scope>NUCLEOTIDE SEQUENCE [LARGE SCALE GENOMIC DNA]</scope>
    <source>
        <strain evidence="3">T-177</strain>
    </source>
</reference>
<accession>A0ABR3JGX2</accession>
<name>A0ABR3JGX2_9AGAR</name>
<feature type="chain" id="PRO_5046185111" evidence="1">
    <location>
        <begin position="19"/>
        <end position="165"/>
    </location>
</feature>
<organism evidence="2 3">
    <name type="scientific">Hohenbuehelia grisea</name>
    <dbReference type="NCBI Taxonomy" id="104357"/>
    <lineage>
        <taxon>Eukaryota</taxon>
        <taxon>Fungi</taxon>
        <taxon>Dikarya</taxon>
        <taxon>Basidiomycota</taxon>
        <taxon>Agaricomycotina</taxon>
        <taxon>Agaricomycetes</taxon>
        <taxon>Agaricomycetidae</taxon>
        <taxon>Agaricales</taxon>
        <taxon>Pleurotineae</taxon>
        <taxon>Pleurotaceae</taxon>
        <taxon>Hohenbuehelia</taxon>
    </lineage>
</organism>
<evidence type="ECO:0000313" key="2">
    <source>
        <dbReference type="EMBL" id="KAL0954705.1"/>
    </source>
</evidence>
<evidence type="ECO:0000313" key="3">
    <source>
        <dbReference type="Proteomes" id="UP001556367"/>
    </source>
</evidence>
<evidence type="ECO:0000256" key="1">
    <source>
        <dbReference type="SAM" id="SignalP"/>
    </source>
</evidence>
<feature type="signal peptide" evidence="1">
    <location>
        <begin position="1"/>
        <end position="18"/>
    </location>
</feature>
<sequence>MLWPASILLLLAIPFVHAQTFTVTNPAGQTIVQFVTIDPNLGVPTTSILQTLGGTTPTIPATPPEPEHLGPVGQPPTTTAPVGGPTPYTYTTEINGVLTAVTDIFTPTTPATISTSPTATGTIWQYSQWLSVYGAVSNSQSNAASALAPKLWICPHVVVLLLILI</sequence>
<proteinExistence type="predicted"/>
<gene>
    <name evidence="2" type="ORF">HGRIS_003654</name>
</gene>
<protein>
    <submittedName>
        <fullName evidence="2">Uncharacterized protein</fullName>
    </submittedName>
</protein>
<comment type="caution">
    <text evidence="2">The sequence shown here is derived from an EMBL/GenBank/DDBJ whole genome shotgun (WGS) entry which is preliminary data.</text>
</comment>
<dbReference type="EMBL" id="JASNQZ010000007">
    <property type="protein sequence ID" value="KAL0954705.1"/>
    <property type="molecule type" value="Genomic_DNA"/>
</dbReference>
<dbReference type="Proteomes" id="UP001556367">
    <property type="component" value="Unassembled WGS sequence"/>
</dbReference>